<keyword evidence="3" id="KW-0479">Metal-binding</keyword>
<dbReference type="InterPro" id="IPR000086">
    <property type="entry name" value="NUDIX_hydrolase_dom"/>
</dbReference>
<dbReference type="PRINTS" id="PR00502">
    <property type="entry name" value="NUDIXFAMILY"/>
</dbReference>
<evidence type="ECO:0000256" key="3">
    <source>
        <dbReference type="ARBA" id="ARBA00022723"/>
    </source>
</evidence>
<comment type="caution">
    <text evidence="8">The sequence shown here is derived from an EMBL/GenBank/DDBJ whole genome shotgun (WGS) entry which is preliminary data.</text>
</comment>
<comment type="cofactor">
    <cofactor evidence="1">
        <name>Mg(2+)</name>
        <dbReference type="ChEBI" id="CHEBI:18420"/>
    </cofactor>
</comment>
<dbReference type="PANTHER" id="PTHR43758">
    <property type="entry name" value="7,8-DIHYDRO-8-OXOGUANINE TRIPHOSPHATASE"/>
    <property type="match status" value="1"/>
</dbReference>
<dbReference type="PROSITE" id="PS51462">
    <property type="entry name" value="NUDIX"/>
    <property type="match status" value="1"/>
</dbReference>
<evidence type="ECO:0000259" key="7">
    <source>
        <dbReference type="PROSITE" id="PS51462"/>
    </source>
</evidence>
<evidence type="ECO:0000256" key="5">
    <source>
        <dbReference type="ARBA" id="ARBA00022842"/>
    </source>
</evidence>
<dbReference type="RefSeq" id="WP_268050604.1">
    <property type="nucleotide sequence ID" value="NZ_JAPQES010000005.1"/>
</dbReference>
<name>A0ABT4CRQ3_9CLOT</name>
<reference evidence="8" key="1">
    <citation type="submission" date="2022-12" db="EMBL/GenBank/DDBJ databases">
        <authorList>
            <person name="Wang J."/>
        </authorList>
    </citation>
    <scope>NUCLEOTIDE SEQUENCE</scope>
    <source>
        <strain evidence="8">HY-42-06</strain>
    </source>
</reference>
<dbReference type="InterPro" id="IPR003562">
    <property type="entry name" value="Mutator_MutX_prot"/>
</dbReference>
<gene>
    <name evidence="8" type="ORF">OXH55_13835</name>
</gene>
<dbReference type="Proteomes" id="UP001079657">
    <property type="component" value="Unassembled WGS sequence"/>
</dbReference>
<dbReference type="PROSITE" id="PS00893">
    <property type="entry name" value="NUDIX_BOX"/>
    <property type="match status" value="1"/>
</dbReference>
<keyword evidence="9" id="KW-1185">Reference proteome</keyword>
<dbReference type="CDD" id="cd18886">
    <property type="entry name" value="NUDIX_MutT_Nudt1"/>
    <property type="match status" value="1"/>
</dbReference>
<dbReference type="InterPro" id="IPR020084">
    <property type="entry name" value="NUDIX_hydrolase_CS"/>
</dbReference>
<dbReference type="PRINTS" id="PR01402">
    <property type="entry name" value="MUTATORMUTX"/>
</dbReference>
<comment type="similarity">
    <text evidence="2 6">Belongs to the Nudix hydrolase family.</text>
</comment>
<evidence type="ECO:0000256" key="2">
    <source>
        <dbReference type="ARBA" id="ARBA00005582"/>
    </source>
</evidence>
<dbReference type="EMBL" id="JAPQES010000005">
    <property type="protein sequence ID" value="MCY6371722.1"/>
    <property type="molecule type" value="Genomic_DNA"/>
</dbReference>
<dbReference type="SUPFAM" id="SSF55811">
    <property type="entry name" value="Nudix"/>
    <property type="match status" value="1"/>
</dbReference>
<evidence type="ECO:0000256" key="6">
    <source>
        <dbReference type="RuleBase" id="RU003476"/>
    </source>
</evidence>
<sequence>MKLGTLCYIEKDNKILLLHRVKKENDIHEGKWIGVGGKVEQGETPEECVIREVKEETGLTIEKPALRGVMTFPKFKDDEDWYVFLFTADECEGELIECNEGNLKWVEKSKVLDMPTWEGDKIFIKWILENRNFFSAKFIYEKGELVDYDAVFHG</sequence>
<dbReference type="Gene3D" id="3.90.79.10">
    <property type="entry name" value="Nucleoside Triphosphate Pyrophosphohydrolase"/>
    <property type="match status" value="1"/>
</dbReference>
<keyword evidence="5" id="KW-0460">Magnesium</keyword>
<evidence type="ECO:0000256" key="4">
    <source>
        <dbReference type="ARBA" id="ARBA00022801"/>
    </source>
</evidence>
<evidence type="ECO:0000313" key="9">
    <source>
        <dbReference type="Proteomes" id="UP001079657"/>
    </source>
</evidence>
<organism evidence="8 9">
    <name type="scientific">Clostridium ganghwense</name>
    <dbReference type="NCBI Taxonomy" id="312089"/>
    <lineage>
        <taxon>Bacteria</taxon>
        <taxon>Bacillati</taxon>
        <taxon>Bacillota</taxon>
        <taxon>Clostridia</taxon>
        <taxon>Eubacteriales</taxon>
        <taxon>Clostridiaceae</taxon>
        <taxon>Clostridium</taxon>
    </lineage>
</organism>
<keyword evidence="4 6" id="KW-0378">Hydrolase</keyword>
<dbReference type="InterPro" id="IPR020476">
    <property type="entry name" value="Nudix_hydrolase"/>
</dbReference>
<accession>A0ABT4CRQ3</accession>
<feature type="domain" description="Nudix hydrolase" evidence="7">
    <location>
        <begin position="1"/>
        <end position="129"/>
    </location>
</feature>
<dbReference type="Pfam" id="PF00293">
    <property type="entry name" value="NUDIX"/>
    <property type="match status" value="1"/>
</dbReference>
<protein>
    <submittedName>
        <fullName evidence="8">8-oxo-dGTP diphosphatase</fullName>
    </submittedName>
</protein>
<dbReference type="InterPro" id="IPR015797">
    <property type="entry name" value="NUDIX_hydrolase-like_dom_sf"/>
</dbReference>
<dbReference type="PANTHER" id="PTHR43758:SF2">
    <property type="entry name" value="OXIDIZED PURINE NUCLEOSIDE TRIPHOSPHATE HYDROLASE"/>
    <property type="match status" value="1"/>
</dbReference>
<proteinExistence type="inferred from homology"/>
<evidence type="ECO:0000256" key="1">
    <source>
        <dbReference type="ARBA" id="ARBA00001946"/>
    </source>
</evidence>
<evidence type="ECO:0000313" key="8">
    <source>
        <dbReference type="EMBL" id="MCY6371722.1"/>
    </source>
</evidence>